<dbReference type="EMBL" id="MN739017">
    <property type="protein sequence ID" value="QHT35312.1"/>
    <property type="molecule type" value="Genomic_DNA"/>
</dbReference>
<evidence type="ECO:0000313" key="1">
    <source>
        <dbReference type="EMBL" id="QHT35312.1"/>
    </source>
</evidence>
<reference evidence="1" key="1">
    <citation type="journal article" date="2020" name="Nature">
        <title>Giant virus diversity and host interactions through global metagenomics.</title>
        <authorList>
            <person name="Schulz F."/>
            <person name="Roux S."/>
            <person name="Paez-Espino D."/>
            <person name="Jungbluth S."/>
            <person name="Walsh D.A."/>
            <person name="Denef V.J."/>
            <person name="McMahon K.D."/>
            <person name="Konstantinidis K.T."/>
            <person name="Eloe-Fadrosh E.A."/>
            <person name="Kyrpides N.C."/>
            <person name="Woyke T."/>
        </authorList>
    </citation>
    <scope>NUCLEOTIDE SEQUENCE</scope>
    <source>
        <strain evidence="1">GVMAG-M-3300009180-1</strain>
    </source>
</reference>
<dbReference type="AlphaFoldDB" id="A0A6C0F2K7"/>
<organism evidence="1">
    <name type="scientific">viral metagenome</name>
    <dbReference type="NCBI Taxonomy" id="1070528"/>
    <lineage>
        <taxon>unclassified sequences</taxon>
        <taxon>metagenomes</taxon>
        <taxon>organismal metagenomes</taxon>
    </lineage>
</organism>
<sequence>MWIIRPKCQKCVNEHDVYCSEDGYTVTVVTYWRKAEIHFDSIFPPQISLYNPDGIDILKHFATEYSDGKLNYDLTDSYGSHLEFSDEITSDMRDSIQEEWDDNGELEDGWDIVETGVILYDELTISSE</sequence>
<accession>A0A6C0F2K7</accession>
<protein>
    <submittedName>
        <fullName evidence="1">Uncharacterized protein</fullName>
    </submittedName>
</protein>
<proteinExistence type="predicted"/>
<name>A0A6C0F2K7_9ZZZZ</name>